<evidence type="ECO:0000259" key="1">
    <source>
        <dbReference type="PROSITE" id="PS51886"/>
    </source>
</evidence>
<proteinExistence type="predicted"/>
<feature type="non-terminal residue" evidence="2">
    <location>
        <position position="241"/>
    </location>
</feature>
<name>A0A9N9J8T0_9GLOM</name>
<reference evidence="2" key="1">
    <citation type="submission" date="2021-06" db="EMBL/GenBank/DDBJ databases">
        <authorList>
            <person name="Kallberg Y."/>
            <person name="Tangrot J."/>
            <person name="Rosling A."/>
        </authorList>
    </citation>
    <scope>NUCLEOTIDE SEQUENCE</scope>
    <source>
        <strain evidence="2">CL551</strain>
    </source>
</reference>
<organism evidence="2 3">
    <name type="scientific">Acaulospora morrowiae</name>
    <dbReference type="NCBI Taxonomy" id="94023"/>
    <lineage>
        <taxon>Eukaryota</taxon>
        <taxon>Fungi</taxon>
        <taxon>Fungi incertae sedis</taxon>
        <taxon>Mucoromycota</taxon>
        <taxon>Glomeromycotina</taxon>
        <taxon>Glomeromycetes</taxon>
        <taxon>Diversisporales</taxon>
        <taxon>Acaulosporaceae</taxon>
        <taxon>Acaulospora</taxon>
    </lineage>
</organism>
<dbReference type="Proteomes" id="UP000789342">
    <property type="component" value="Unassembled WGS sequence"/>
</dbReference>
<sequence>DFTKWTPRNFDDLKNTLQNCIPHIRFFQMLPGDYSKVKDRFKDILPDGLDNEITEYFSNPNFEPSINILPLRKYPFESNIIHAKDTGYIASWIDKRETLYRFTNLPFKFKLIYRASRDGFGIENFHKKCDEKGPTVVVIKAHNSEKIIGGYNPFKWGAGVEKEGYILRSRTFLFSLKDRDQLSRISTKKEAIFWYKEKGPCFGLRDLRIISTGTDIICKSRRHSYEKKIIDNRTFKVEEYE</sequence>
<dbReference type="OrthoDB" id="298084at2759"/>
<protein>
    <submittedName>
        <fullName evidence="2">12730_t:CDS:1</fullName>
    </submittedName>
</protein>
<feature type="domain" description="TLDc" evidence="1">
    <location>
        <begin position="79"/>
        <end position="241"/>
    </location>
</feature>
<keyword evidence="3" id="KW-1185">Reference proteome</keyword>
<dbReference type="PROSITE" id="PS51886">
    <property type="entry name" value="TLDC"/>
    <property type="match status" value="1"/>
</dbReference>
<evidence type="ECO:0000313" key="3">
    <source>
        <dbReference type="Proteomes" id="UP000789342"/>
    </source>
</evidence>
<comment type="caution">
    <text evidence="2">The sequence shown here is derived from an EMBL/GenBank/DDBJ whole genome shotgun (WGS) entry which is preliminary data.</text>
</comment>
<dbReference type="AlphaFoldDB" id="A0A9N9J8T0"/>
<dbReference type="Pfam" id="PF07534">
    <property type="entry name" value="TLD"/>
    <property type="match status" value="1"/>
</dbReference>
<dbReference type="InterPro" id="IPR006571">
    <property type="entry name" value="TLDc_dom"/>
</dbReference>
<dbReference type="EMBL" id="CAJVPV010044991">
    <property type="protein sequence ID" value="CAG8768375.1"/>
    <property type="molecule type" value="Genomic_DNA"/>
</dbReference>
<gene>
    <name evidence="2" type="ORF">AMORRO_LOCUS16431</name>
</gene>
<evidence type="ECO:0000313" key="2">
    <source>
        <dbReference type="EMBL" id="CAG8768375.1"/>
    </source>
</evidence>
<feature type="non-terminal residue" evidence="2">
    <location>
        <position position="1"/>
    </location>
</feature>
<accession>A0A9N9J8T0</accession>